<comment type="similarity">
    <text evidence="1 4">Belongs to the UDP-glycosyltransferase family.</text>
</comment>
<dbReference type="PANTHER" id="PTHR48043">
    <property type="entry name" value="EG:EG0003.4 PROTEIN-RELATED"/>
    <property type="match status" value="1"/>
</dbReference>
<dbReference type="AlphaFoldDB" id="A0AA38M3F2"/>
<sequence length="496" mass="56430">MKIFCALLSLVVVFHSSKCAKILGVFPLTARSHYILGSSLMKGLAEHGHDVTIITPFIEKNLPKKGTYKQIELTGFREEHEKRGKEMNMFEMGNTNVFLMVPFILNMITEMTEMTLNHTNVQNLLKSDEKFDVVIVEQFMNDAHKGFAPHFNAPLILLSTIGANTWVNMLVANPSPTSYIPDVFLSYSSQMTFCERLTNTAFNIFSTLVYHLGSFPIQAKFYNKYFPKSPPFYDTLYNASIVLLNSHSSINQPVPYVPNMIDIGGFHVQPTKKLPDDLQKFLDDSKEGVVYFSMGSNLQSSQLPQEKRDAFLSTFAKMKMKILWKWEEDVLPGQPKNVKLGKWLPQQEILAHPNVKLFITHGGLLSTTETIYHGVPVLAIPIAADQKLNAQRIVNEDELLNNPKYTQNAKKRSELFHDRLVGPMETAVYWVEYVIRHGGAPHLKVAGVDLPWYKYFLLDVGVFILIVLVFSSYVFCKITKKIFSLCTKSKKKVKRS</sequence>
<dbReference type="SUPFAM" id="SSF53756">
    <property type="entry name" value="UDP-Glycosyltransferase/glycogen phosphorylase"/>
    <property type="match status" value="1"/>
</dbReference>
<dbReference type="GO" id="GO:0015020">
    <property type="term" value="F:glucuronosyltransferase activity"/>
    <property type="evidence" value="ECO:0007669"/>
    <property type="project" value="UniProtKB-EC"/>
</dbReference>
<evidence type="ECO:0000256" key="1">
    <source>
        <dbReference type="ARBA" id="ARBA00009995"/>
    </source>
</evidence>
<dbReference type="Proteomes" id="UP001168821">
    <property type="component" value="Unassembled WGS sequence"/>
</dbReference>
<dbReference type="PANTHER" id="PTHR48043:SF159">
    <property type="entry name" value="EG:EG0003.4 PROTEIN-RELATED"/>
    <property type="match status" value="1"/>
</dbReference>
<keyword evidence="5" id="KW-0812">Transmembrane</keyword>
<keyword evidence="5" id="KW-0472">Membrane</keyword>
<reference evidence="6" key="1">
    <citation type="journal article" date="2023" name="G3 (Bethesda)">
        <title>Whole genome assemblies of Zophobas morio and Tenebrio molitor.</title>
        <authorList>
            <person name="Kaur S."/>
            <person name="Stinson S.A."/>
            <person name="diCenzo G.C."/>
        </authorList>
    </citation>
    <scope>NUCLEOTIDE SEQUENCE</scope>
    <source>
        <strain evidence="6">QUZm001</strain>
    </source>
</reference>
<organism evidence="6 7">
    <name type="scientific">Zophobas morio</name>
    <dbReference type="NCBI Taxonomy" id="2755281"/>
    <lineage>
        <taxon>Eukaryota</taxon>
        <taxon>Metazoa</taxon>
        <taxon>Ecdysozoa</taxon>
        <taxon>Arthropoda</taxon>
        <taxon>Hexapoda</taxon>
        <taxon>Insecta</taxon>
        <taxon>Pterygota</taxon>
        <taxon>Neoptera</taxon>
        <taxon>Endopterygota</taxon>
        <taxon>Coleoptera</taxon>
        <taxon>Polyphaga</taxon>
        <taxon>Cucujiformia</taxon>
        <taxon>Tenebrionidae</taxon>
        <taxon>Zophobas</taxon>
    </lineage>
</organism>
<keyword evidence="5" id="KW-0732">Signal</keyword>
<evidence type="ECO:0000256" key="4">
    <source>
        <dbReference type="RuleBase" id="RU003718"/>
    </source>
</evidence>
<accession>A0AA38M3F2</accession>
<dbReference type="InterPro" id="IPR050271">
    <property type="entry name" value="UDP-glycosyltransferase"/>
</dbReference>
<evidence type="ECO:0000313" key="7">
    <source>
        <dbReference type="Proteomes" id="UP001168821"/>
    </source>
</evidence>
<comment type="caution">
    <text evidence="6">The sequence shown here is derived from an EMBL/GenBank/DDBJ whole genome shotgun (WGS) entry which is preliminary data.</text>
</comment>
<comment type="subcellular location">
    <subcellularLocation>
        <location evidence="5">Membrane</location>
        <topology evidence="5">Single-pass membrane protein</topology>
    </subcellularLocation>
</comment>
<dbReference type="GO" id="GO:0016020">
    <property type="term" value="C:membrane"/>
    <property type="evidence" value="ECO:0007669"/>
    <property type="project" value="UniProtKB-SubCell"/>
</dbReference>
<dbReference type="EC" id="2.4.1.17" evidence="5"/>
<feature type="transmembrane region" description="Helical" evidence="5">
    <location>
        <begin position="452"/>
        <end position="475"/>
    </location>
</feature>
<feature type="chain" id="PRO_5041482412" description="UDP-glucuronosyltransferase" evidence="5">
    <location>
        <begin position="20"/>
        <end position="496"/>
    </location>
</feature>
<feature type="signal peptide" evidence="5">
    <location>
        <begin position="1"/>
        <end position="19"/>
    </location>
</feature>
<dbReference type="FunFam" id="3.40.50.2000:FF:000050">
    <property type="entry name" value="UDP-glucuronosyltransferase"/>
    <property type="match status" value="1"/>
</dbReference>
<evidence type="ECO:0000256" key="5">
    <source>
        <dbReference type="RuleBase" id="RU362059"/>
    </source>
</evidence>
<dbReference type="CDD" id="cd03784">
    <property type="entry name" value="GT1_Gtf-like"/>
    <property type="match status" value="1"/>
</dbReference>
<evidence type="ECO:0000313" key="6">
    <source>
        <dbReference type="EMBL" id="KAJ3642485.1"/>
    </source>
</evidence>
<evidence type="ECO:0000256" key="2">
    <source>
        <dbReference type="ARBA" id="ARBA00022676"/>
    </source>
</evidence>
<dbReference type="Pfam" id="PF00201">
    <property type="entry name" value="UDPGT"/>
    <property type="match status" value="2"/>
</dbReference>
<comment type="catalytic activity">
    <reaction evidence="5">
        <text>glucuronate acceptor + UDP-alpha-D-glucuronate = acceptor beta-D-glucuronoside + UDP + H(+)</text>
        <dbReference type="Rhea" id="RHEA:21032"/>
        <dbReference type="ChEBI" id="CHEBI:15378"/>
        <dbReference type="ChEBI" id="CHEBI:58052"/>
        <dbReference type="ChEBI" id="CHEBI:58223"/>
        <dbReference type="ChEBI" id="CHEBI:132367"/>
        <dbReference type="ChEBI" id="CHEBI:132368"/>
        <dbReference type="EC" id="2.4.1.17"/>
    </reaction>
</comment>
<keyword evidence="5" id="KW-1133">Transmembrane helix</keyword>
<gene>
    <name evidence="6" type="ORF">Zmor_025265</name>
</gene>
<dbReference type="InterPro" id="IPR002213">
    <property type="entry name" value="UDP_glucos_trans"/>
</dbReference>
<protein>
    <recommendedName>
        <fullName evidence="5">UDP-glucuronosyltransferase</fullName>
        <ecNumber evidence="5">2.4.1.17</ecNumber>
    </recommendedName>
</protein>
<keyword evidence="3 4" id="KW-0808">Transferase</keyword>
<name>A0AA38M3F2_9CUCU</name>
<evidence type="ECO:0000256" key="3">
    <source>
        <dbReference type="ARBA" id="ARBA00022679"/>
    </source>
</evidence>
<dbReference type="EMBL" id="JALNTZ010000008">
    <property type="protein sequence ID" value="KAJ3642485.1"/>
    <property type="molecule type" value="Genomic_DNA"/>
</dbReference>
<dbReference type="Gene3D" id="3.40.50.2000">
    <property type="entry name" value="Glycogen Phosphorylase B"/>
    <property type="match status" value="1"/>
</dbReference>
<dbReference type="InterPro" id="IPR035595">
    <property type="entry name" value="UDP_glycos_trans_CS"/>
</dbReference>
<keyword evidence="2 4" id="KW-0328">Glycosyltransferase</keyword>
<keyword evidence="7" id="KW-1185">Reference proteome</keyword>
<dbReference type="PROSITE" id="PS00375">
    <property type="entry name" value="UDPGT"/>
    <property type="match status" value="1"/>
</dbReference>
<proteinExistence type="inferred from homology"/>